<dbReference type="PRINTS" id="PR00009">
    <property type="entry name" value="EGFTGF"/>
</dbReference>
<dbReference type="PROSITE" id="PS00022">
    <property type="entry name" value="EGF_1"/>
    <property type="match status" value="1"/>
</dbReference>
<dbReference type="PROSITE" id="PS01186">
    <property type="entry name" value="EGF_2"/>
    <property type="match status" value="1"/>
</dbReference>
<dbReference type="GO" id="GO:0005615">
    <property type="term" value="C:extracellular space"/>
    <property type="evidence" value="ECO:0007669"/>
    <property type="project" value="Ensembl"/>
</dbReference>
<keyword evidence="7" id="KW-0732">Signal</keyword>
<evidence type="ECO:0000256" key="12">
    <source>
        <dbReference type="ARBA" id="ARBA00023180"/>
    </source>
</evidence>
<feature type="disulfide bond" evidence="17">
    <location>
        <begin position="72"/>
        <end position="81"/>
    </location>
</feature>
<reference evidence="21" key="4">
    <citation type="submission" date="2025-09" db="UniProtKB">
        <authorList>
            <consortium name="Ensembl"/>
        </authorList>
    </citation>
    <scope>IDENTIFICATION</scope>
</reference>
<accession>K7FMY3</accession>
<evidence type="ECO:0000256" key="10">
    <source>
        <dbReference type="ARBA" id="ARBA00023136"/>
    </source>
</evidence>
<dbReference type="GO" id="GO:0030297">
    <property type="term" value="F:transmembrane receptor protein tyrosine kinase activator activity"/>
    <property type="evidence" value="ECO:0007669"/>
    <property type="project" value="Ensembl"/>
</dbReference>
<evidence type="ECO:0000256" key="2">
    <source>
        <dbReference type="ARBA" id="ARBA00004251"/>
    </source>
</evidence>
<evidence type="ECO:0000256" key="7">
    <source>
        <dbReference type="ARBA" id="ARBA00022729"/>
    </source>
</evidence>
<dbReference type="GO" id="GO:0045840">
    <property type="term" value="P:positive regulation of mitotic nuclear division"/>
    <property type="evidence" value="ECO:0007669"/>
    <property type="project" value="TreeGrafter"/>
</dbReference>
<dbReference type="EMBL" id="AGCU01102028">
    <property type="status" value="NOT_ANNOTATED_CDS"/>
    <property type="molecule type" value="Genomic_DNA"/>
</dbReference>
<keyword evidence="5 17" id="KW-0245">EGF-like domain</keyword>
<dbReference type="GO" id="GO:0005886">
    <property type="term" value="C:plasma membrane"/>
    <property type="evidence" value="ECO:0007669"/>
    <property type="project" value="UniProtKB-SubCell"/>
</dbReference>
<dbReference type="EMBL" id="AGCU01102026">
    <property type="status" value="NOT_ANNOTATED_CDS"/>
    <property type="molecule type" value="Genomic_DNA"/>
</dbReference>
<comment type="subcellular location">
    <subcellularLocation>
        <location evidence="2">Cell membrane</location>
        <topology evidence="2">Single-pass type I membrane protein</topology>
    </subcellularLocation>
    <subcellularLocation>
        <location evidence="1">Secreted</location>
        <location evidence="1">Extracellular space</location>
    </subcellularLocation>
</comment>
<name>K7FMY3_PELSI</name>
<evidence type="ECO:0000256" key="3">
    <source>
        <dbReference type="ARBA" id="ARBA00022475"/>
    </source>
</evidence>
<dbReference type="HOGENOM" id="CLU_112513_1_0_1"/>
<dbReference type="GO" id="GO:1904019">
    <property type="term" value="P:epithelial cell apoptotic process"/>
    <property type="evidence" value="ECO:0007669"/>
    <property type="project" value="Ensembl"/>
</dbReference>
<dbReference type="GO" id="GO:0008284">
    <property type="term" value="P:positive regulation of cell population proliferation"/>
    <property type="evidence" value="ECO:0007669"/>
    <property type="project" value="Ensembl"/>
</dbReference>
<dbReference type="GO" id="GO:1904036">
    <property type="term" value="P:negative regulation of epithelial cell apoptotic process"/>
    <property type="evidence" value="ECO:0007669"/>
    <property type="project" value="Ensembl"/>
</dbReference>
<keyword evidence="22" id="KW-1185">Reference proteome</keyword>
<feature type="region of interest" description="Disordered" evidence="18">
    <location>
        <begin position="128"/>
        <end position="154"/>
    </location>
</feature>
<keyword evidence="10 19" id="KW-0472">Membrane</keyword>
<dbReference type="eggNOG" id="ENOG502RZHQ">
    <property type="taxonomic scope" value="Eukaryota"/>
</dbReference>
<dbReference type="GO" id="GO:0051781">
    <property type="term" value="P:positive regulation of cell division"/>
    <property type="evidence" value="ECO:0007669"/>
    <property type="project" value="UniProtKB-KW"/>
</dbReference>
<feature type="transmembrane region" description="Helical" evidence="19">
    <location>
        <begin position="96"/>
        <end position="119"/>
    </location>
</feature>
<keyword evidence="3" id="KW-1003">Cell membrane</keyword>
<comment type="subunit">
    <text evidence="15">Monomer. Interacts with EGFR and ERBB4.</text>
</comment>
<evidence type="ECO:0000259" key="20">
    <source>
        <dbReference type="PROSITE" id="PS50026"/>
    </source>
</evidence>
<evidence type="ECO:0000256" key="1">
    <source>
        <dbReference type="ARBA" id="ARBA00004239"/>
    </source>
</evidence>
<evidence type="ECO:0000256" key="14">
    <source>
        <dbReference type="ARBA" id="ARBA00059223"/>
    </source>
</evidence>
<evidence type="ECO:0000256" key="15">
    <source>
        <dbReference type="ARBA" id="ARBA00061748"/>
    </source>
</evidence>
<dbReference type="PANTHER" id="PTHR10740:SF3">
    <property type="entry name" value="PROBETACELLULIN"/>
    <property type="match status" value="1"/>
</dbReference>
<evidence type="ECO:0000256" key="18">
    <source>
        <dbReference type="SAM" id="MobiDB-lite"/>
    </source>
</evidence>
<comment type="function">
    <text evidence="14">Growth factor that binds to EGFR, ERBB4 and other EGF receptor family members. Potent mitogen for retinal pigment epithelial cells and vascular smooth muscle cells.</text>
</comment>
<dbReference type="GO" id="GO:0005154">
    <property type="term" value="F:epidermal growth factor receptor binding"/>
    <property type="evidence" value="ECO:0007669"/>
    <property type="project" value="TreeGrafter"/>
</dbReference>
<keyword evidence="9" id="KW-0339">Growth factor</keyword>
<reference evidence="22" key="2">
    <citation type="journal article" date="2013" name="Nat. Genet.">
        <title>The draft genomes of soft-shell turtle and green sea turtle yield insights into the development and evolution of the turtle-specific body plan.</title>
        <authorList>
            <person name="Wang Z."/>
            <person name="Pascual-Anaya J."/>
            <person name="Zadissa A."/>
            <person name="Li W."/>
            <person name="Niimura Y."/>
            <person name="Huang Z."/>
            <person name="Li C."/>
            <person name="White S."/>
            <person name="Xiong Z."/>
            <person name="Fang D."/>
            <person name="Wang B."/>
            <person name="Ming Y."/>
            <person name="Chen Y."/>
            <person name="Zheng Y."/>
            <person name="Kuraku S."/>
            <person name="Pignatelli M."/>
            <person name="Herrero J."/>
            <person name="Beal K."/>
            <person name="Nozawa M."/>
            <person name="Li Q."/>
            <person name="Wang J."/>
            <person name="Zhang H."/>
            <person name="Yu L."/>
            <person name="Shigenobu S."/>
            <person name="Wang J."/>
            <person name="Liu J."/>
            <person name="Flicek P."/>
            <person name="Searle S."/>
            <person name="Wang J."/>
            <person name="Kuratani S."/>
            <person name="Yin Y."/>
            <person name="Aken B."/>
            <person name="Zhang G."/>
            <person name="Irie N."/>
        </authorList>
    </citation>
    <scope>NUCLEOTIDE SEQUENCE [LARGE SCALE GENOMIC DNA]</scope>
    <source>
        <strain evidence="22">Daiwa-1</strain>
    </source>
</reference>
<dbReference type="PROSITE" id="PS50026">
    <property type="entry name" value="EGF_3"/>
    <property type="match status" value="1"/>
</dbReference>
<keyword evidence="12" id="KW-0325">Glycoprotein</keyword>
<proteinExistence type="predicted"/>
<evidence type="ECO:0000256" key="13">
    <source>
        <dbReference type="ARBA" id="ARBA00023246"/>
    </source>
</evidence>
<reference evidence="21" key="3">
    <citation type="submission" date="2025-08" db="UniProtKB">
        <authorList>
            <consortium name="Ensembl"/>
        </authorList>
    </citation>
    <scope>IDENTIFICATION</scope>
</reference>
<evidence type="ECO:0000256" key="5">
    <source>
        <dbReference type="ARBA" id="ARBA00022536"/>
    </source>
</evidence>
<feature type="domain" description="EGF-like" evidence="20">
    <location>
        <begin position="42"/>
        <end position="82"/>
    </location>
</feature>
<keyword evidence="13" id="KW-0497">Mitogen</keyword>
<dbReference type="GO" id="GO:0008283">
    <property type="term" value="P:cell population proliferation"/>
    <property type="evidence" value="ECO:0007669"/>
    <property type="project" value="Ensembl"/>
</dbReference>
<organism evidence="21 22">
    <name type="scientific">Pelodiscus sinensis</name>
    <name type="common">Chinese softshell turtle</name>
    <name type="synonym">Trionyx sinensis</name>
    <dbReference type="NCBI Taxonomy" id="13735"/>
    <lineage>
        <taxon>Eukaryota</taxon>
        <taxon>Metazoa</taxon>
        <taxon>Chordata</taxon>
        <taxon>Craniata</taxon>
        <taxon>Vertebrata</taxon>
        <taxon>Euteleostomi</taxon>
        <taxon>Archelosauria</taxon>
        <taxon>Testudinata</taxon>
        <taxon>Testudines</taxon>
        <taxon>Cryptodira</taxon>
        <taxon>Trionychia</taxon>
        <taxon>Trionychidae</taxon>
        <taxon>Pelodiscus</taxon>
    </lineage>
</organism>
<dbReference type="EMBL" id="AGCU01102027">
    <property type="status" value="NOT_ANNOTATED_CDS"/>
    <property type="molecule type" value="Genomic_DNA"/>
</dbReference>
<dbReference type="GO" id="GO:0038134">
    <property type="term" value="P:ERBB2-EGFR signaling pathway"/>
    <property type="evidence" value="ECO:0007669"/>
    <property type="project" value="Ensembl"/>
</dbReference>
<evidence type="ECO:0000256" key="16">
    <source>
        <dbReference type="ARBA" id="ARBA00067155"/>
    </source>
</evidence>
<sequence>LAVFSCVGASWNGTADYGAKGFLCSSPENCTDNITQFRMRSHFSKCPEEYKHYCVKGKCRYVTAEETPSCICEKGYTGARCEHVDIFYLRGHEGQVVVVCLIVAMVALIALVLNTFCFASHRRKRRRRRKEEEMETLQKDLPPKPEDVLETDIA</sequence>
<protein>
    <recommendedName>
        <fullName evidence="16">Probetacellulin</fullName>
    </recommendedName>
</protein>
<dbReference type="GO" id="GO:0038138">
    <property type="term" value="P:ERBB4-ERBB4 signaling pathway"/>
    <property type="evidence" value="ECO:0007669"/>
    <property type="project" value="Ensembl"/>
</dbReference>
<reference evidence="22" key="1">
    <citation type="submission" date="2011-10" db="EMBL/GenBank/DDBJ databases">
        <authorList>
            <consortium name="Soft-shell Turtle Genome Consortium"/>
        </authorList>
    </citation>
    <scope>NUCLEOTIDE SEQUENCE [LARGE SCALE GENOMIC DNA]</scope>
    <source>
        <strain evidence="22">Daiwa-1</strain>
    </source>
</reference>
<dbReference type="OMA" id="QPKRKGH"/>
<comment type="caution">
    <text evidence="17">Lacks conserved residue(s) required for the propagation of feature annotation.</text>
</comment>
<dbReference type="Ensembl" id="ENSPSIT00000009440.1">
    <property type="protein sequence ID" value="ENSPSIP00000009393.1"/>
    <property type="gene ID" value="ENSPSIG00000008547.1"/>
</dbReference>
<evidence type="ECO:0000256" key="8">
    <source>
        <dbReference type="ARBA" id="ARBA00022989"/>
    </source>
</evidence>
<dbReference type="Proteomes" id="UP000007267">
    <property type="component" value="Unassembled WGS sequence"/>
</dbReference>
<evidence type="ECO:0000256" key="19">
    <source>
        <dbReference type="SAM" id="Phobius"/>
    </source>
</evidence>
<gene>
    <name evidence="21" type="primary">BTC</name>
</gene>
<dbReference type="GeneTree" id="ENSGT00940000160508"/>
<dbReference type="SUPFAM" id="SSF57196">
    <property type="entry name" value="EGF/Laminin"/>
    <property type="match status" value="1"/>
</dbReference>
<dbReference type="AlphaFoldDB" id="K7FMY3"/>
<evidence type="ECO:0000256" key="17">
    <source>
        <dbReference type="PROSITE-ProRule" id="PRU00076"/>
    </source>
</evidence>
<evidence type="ECO:0000256" key="6">
    <source>
        <dbReference type="ARBA" id="ARBA00022692"/>
    </source>
</evidence>
<dbReference type="EMBL" id="AGCU01102025">
    <property type="status" value="NOT_ANNOTATED_CDS"/>
    <property type="molecule type" value="Genomic_DNA"/>
</dbReference>
<evidence type="ECO:0000313" key="21">
    <source>
        <dbReference type="Ensembl" id="ENSPSIP00000009393.1"/>
    </source>
</evidence>
<keyword evidence="4" id="KW-0964">Secreted</keyword>
<dbReference type="GO" id="GO:0008083">
    <property type="term" value="F:growth factor activity"/>
    <property type="evidence" value="ECO:0007669"/>
    <property type="project" value="UniProtKB-KW"/>
</dbReference>
<keyword evidence="11 17" id="KW-1015">Disulfide bond</keyword>
<dbReference type="InterPro" id="IPR000742">
    <property type="entry name" value="EGF"/>
</dbReference>
<dbReference type="Gene3D" id="2.10.25.10">
    <property type="entry name" value="Laminin"/>
    <property type="match status" value="1"/>
</dbReference>
<evidence type="ECO:0000313" key="22">
    <source>
        <dbReference type="Proteomes" id="UP000007267"/>
    </source>
</evidence>
<feature type="compositionally biased region" description="Basic and acidic residues" evidence="18">
    <location>
        <begin position="130"/>
        <end position="147"/>
    </location>
</feature>
<keyword evidence="8 19" id="KW-1133">Transmembrane helix</keyword>
<keyword evidence="6 19" id="KW-0812">Transmembrane</keyword>
<evidence type="ECO:0000256" key="11">
    <source>
        <dbReference type="ARBA" id="ARBA00023157"/>
    </source>
</evidence>
<evidence type="ECO:0000256" key="9">
    <source>
        <dbReference type="ARBA" id="ARBA00023030"/>
    </source>
</evidence>
<dbReference type="PANTHER" id="PTHR10740">
    <property type="entry name" value="TRANSFORMING GROWTH FACTOR ALPHA"/>
    <property type="match status" value="1"/>
</dbReference>
<evidence type="ECO:0000256" key="4">
    <source>
        <dbReference type="ARBA" id="ARBA00022525"/>
    </source>
</evidence>
<dbReference type="STRING" id="13735.ENSPSIP00000009393"/>
<dbReference type="FunFam" id="2.10.25.10:FF:000342">
    <property type="entry name" value="Betacellulin preproprotein"/>
    <property type="match status" value="1"/>
</dbReference>